<comment type="similarity">
    <text evidence="1">Belongs to the peptidase S33 family.</text>
</comment>
<feature type="domain" description="Peptidase S33 tripeptidyl aminopeptidase-like C-terminal" evidence="6">
    <location>
        <begin position="436"/>
        <end position="524"/>
    </location>
</feature>
<dbReference type="AlphaFoldDB" id="A0A7W7SLW4"/>
<dbReference type="PANTHER" id="PTHR43248:SF29">
    <property type="entry name" value="TRIPEPTIDYL AMINOPEPTIDASE"/>
    <property type="match status" value="1"/>
</dbReference>
<dbReference type="RefSeq" id="WP_184923765.1">
    <property type="nucleotide sequence ID" value="NZ_JACHJR010000001.1"/>
</dbReference>
<dbReference type="InterPro" id="IPR051601">
    <property type="entry name" value="Serine_prot/Carboxylest_S33"/>
</dbReference>
<evidence type="ECO:0000313" key="7">
    <source>
        <dbReference type="EMBL" id="MBB4951656.1"/>
    </source>
</evidence>
<feature type="signal peptide" evidence="5">
    <location>
        <begin position="1"/>
        <end position="30"/>
    </location>
</feature>
<feature type="region of interest" description="Disordered" evidence="4">
    <location>
        <begin position="30"/>
        <end position="57"/>
    </location>
</feature>
<protein>
    <submittedName>
        <fullName evidence="7">Pimeloyl-ACP methyl ester carboxylesterase</fullName>
    </submittedName>
</protein>
<dbReference type="InterPro" id="IPR013595">
    <property type="entry name" value="Pept_S33_TAP-like_C"/>
</dbReference>
<sequence length="525" mass="55063">MNVNIARLSGRLLPAALAAALLAGCSGTTASPEAAAPSVPSASPSPTATPTGEADPALKPFYGQQLAWAACPDDPKTKKQDESALQCARLRVPLDYTAPGGETVELALARRQSAKADQRLGSLLLNPGGPGGSGVEFVQGAAELGKNGLRDRYDLVGFDPRGVGASTAVHCLDDKARDAWDTTDTRDGSRGTTLAQACAANSGKLLAHVGTRDAARDLDVLRGALGDPKLNYLGFSYGTYLGTRYAEQFPAKVGRVVLDGAVDPTLSQLDHSVQQNISFEKSLRAFAADCVQQAQCSLGKDPEKAAEKLAKFLDGLKAEPLDVPGGRKLTASAAWTGTLSMLYADKSGWEYLRNALGWAMVREKGDYLMALADDYYGRSEDGGHNNMFDAYTAIHCADPGSGAPSDAQLAAAKQQLHEQAPLISARYTDEDLFDPDCRSWPYRTTEQPGPVKAAGAAPILVVGSTGDPATPYAWAEKLATGLGNATLLTREGEGHTGYGKNECTTAAVDAFLNTGTLPAPGTRCQ</sequence>
<accession>A0A7W7SLW4</accession>
<gene>
    <name evidence="7" type="ORF">F4556_007191</name>
</gene>
<keyword evidence="2 5" id="KW-0732">Signal</keyword>
<dbReference type="EMBL" id="JACHJR010000001">
    <property type="protein sequence ID" value="MBB4951656.1"/>
    <property type="molecule type" value="Genomic_DNA"/>
</dbReference>
<dbReference type="SUPFAM" id="SSF53474">
    <property type="entry name" value="alpha/beta-Hydrolases"/>
    <property type="match status" value="1"/>
</dbReference>
<dbReference type="Proteomes" id="UP000573327">
    <property type="component" value="Unassembled WGS sequence"/>
</dbReference>
<organism evidence="7 8">
    <name type="scientific">Kitasatospora gansuensis</name>
    <dbReference type="NCBI Taxonomy" id="258050"/>
    <lineage>
        <taxon>Bacteria</taxon>
        <taxon>Bacillati</taxon>
        <taxon>Actinomycetota</taxon>
        <taxon>Actinomycetes</taxon>
        <taxon>Kitasatosporales</taxon>
        <taxon>Streptomycetaceae</taxon>
        <taxon>Kitasatospora</taxon>
    </lineage>
</organism>
<dbReference type="PANTHER" id="PTHR43248">
    <property type="entry name" value="2-SUCCINYL-6-HYDROXY-2,4-CYCLOHEXADIENE-1-CARBOXYLATE SYNTHASE"/>
    <property type="match status" value="1"/>
</dbReference>
<keyword evidence="3" id="KW-0378">Hydrolase</keyword>
<dbReference type="Gene3D" id="3.40.50.1820">
    <property type="entry name" value="alpha/beta hydrolase"/>
    <property type="match status" value="1"/>
</dbReference>
<comment type="caution">
    <text evidence="7">The sequence shown here is derived from an EMBL/GenBank/DDBJ whole genome shotgun (WGS) entry which is preliminary data.</text>
</comment>
<dbReference type="PROSITE" id="PS51257">
    <property type="entry name" value="PROKAR_LIPOPROTEIN"/>
    <property type="match status" value="1"/>
</dbReference>
<dbReference type="InterPro" id="IPR029058">
    <property type="entry name" value="AB_hydrolase_fold"/>
</dbReference>
<evidence type="ECO:0000313" key="8">
    <source>
        <dbReference type="Proteomes" id="UP000573327"/>
    </source>
</evidence>
<evidence type="ECO:0000256" key="2">
    <source>
        <dbReference type="ARBA" id="ARBA00022729"/>
    </source>
</evidence>
<feature type="chain" id="PRO_5038362278" evidence="5">
    <location>
        <begin position="31"/>
        <end position="525"/>
    </location>
</feature>
<proteinExistence type="inferred from homology"/>
<reference evidence="7 8" key="1">
    <citation type="submission" date="2020-08" db="EMBL/GenBank/DDBJ databases">
        <title>Sequencing the genomes of 1000 actinobacteria strains.</title>
        <authorList>
            <person name="Klenk H.-P."/>
        </authorList>
    </citation>
    <scope>NUCLEOTIDE SEQUENCE [LARGE SCALE GENOMIC DNA]</scope>
    <source>
        <strain evidence="7 8">DSM 44786</strain>
    </source>
</reference>
<dbReference type="GO" id="GO:0016787">
    <property type="term" value="F:hydrolase activity"/>
    <property type="evidence" value="ECO:0007669"/>
    <property type="project" value="UniProtKB-KW"/>
</dbReference>
<keyword evidence="8" id="KW-1185">Reference proteome</keyword>
<evidence type="ECO:0000259" key="6">
    <source>
        <dbReference type="Pfam" id="PF08386"/>
    </source>
</evidence>
<evidence type="ECO:0000256" key="5">
    <source>
        <dbReference type="SAM" id="SignalP"/>
    </source>
</evidence>
<name>A0A7W7SLW4_9ACTN</name>
<evidence type="ECO:0000256" key="3">
    <source>
        <dbReference type="ARBA" id="ARBA00022801"/>
    </source>
</evidence>
<feature type="compositionally biased region" description="Low complexity" evidence="4">
    <location>
        <begin position="30"/>
        <end position="54"/>
    </location>
</feature>
<evidence type="ECO:0000256" key="1">
    <source>
        <dbReference type="ARBA" id="ARBA00010088"/>
    </source>
</evidence>
<dbReference type="Pfam" id="PF08386">
    <property type="entry name" value="Abhydrolase_4"/>
    <property type="match status" value="1"/>
</dbReference>
<evidence type="ECO:0000256" key="4">
    <source>
        <dbReference type="SAM" id="MobiDB-lite"/>
    </source>
</evidence>